<dbReference type="InterPro" id="IPR032811">
    <property type="entry name" value="Put_conjugal_transfer"/>
</dbReference>
<dbReference type="Proteomes" id="UP000484255">
    <property type="component" value="Unassembled WGS sequence"/>
</dbReference>
<dbReference type="AlphaFoldDB" id="A0A7C9TN14"/>
<name>A0A7C9TN14_9BURK</name>
<reference evidence="2 3" key="1">
    <citation type="submission" date="2020-02" db="EMBL/GenBank/DDBJ databases">
        <title>Ideonella bacterium strain TBM-1.</title>
        <authorList>
            <person name="Chen W.-M."/>
        </authorList>
    </citation>
    <scope>NUCLEOTIDE SEQUENCE [LARGE SCALE GENOMIC DNA]</scope>
    <source>
        <strain evidence="2 3">TBM-1</strain>
    </source>
</reference>
<evidence type="ECO:0000313" key="3">
    <source>
        <dbReference type="Proteomes" id="UP000484255"/>
    </source>
</evidence>
<proteinExistence type="predicted"/>
<protein>
    <submittedName>
        <fullName evidence="2">Conjugal transfer protein TraF</fullName>
    </submittedName>
</protein>
<evidence type="ECO:0000313" key="2">
    <source>
        <dbReference type="EMBL" id="NDY93065.1"/>
    </source>
</evidence>
<organism evidence="2 3">
    <name type="scientific">Ideonella livida</name>
    <dbReference type="NCBI Taxonomy" id="2707176"/>
    <lineage>
        <taxon>Bacteria</taxon>
        <taxon>Pseudomonadati</taxon>
        <taxon>Pseudomonadota</taxon>
        <taxon>Betaproteobacteria</taxon>
        <taxon>Burkholderiales</taxon>
        <taxon>Sphaerotilaceae</taxon>
        <taxon>Ideonella</taxon>
    </lineage>
</organism>
<keyword evidence="3" id="KW-1185">Reference proteome</keyword>
<dbReference type="EMBL" id="JAAGOH010000027">
    <property type="protein sequence ID" value="NDY93065.1"/>
    <property type="molecule type" value="Genomic_DNA"/>
</dbReference>
<keyword evidence="1" id="KW-0732">Signal</keyword>
<evidence type="ECO:0000256" key="1">
    <source>
        <dbReference type="SAM" id="SignalP"/>
    </source>
</evidence>
<dbReference type="RefSeq" id="WP_163459117.1">
    <property type="nucleotide sequence ID" value="NZ_JAAGOH010000027.1"/>
</dbReference>
<gene>
    <name evidence="2" type="ORF">G3A44_17875</name>
</gene>
<dbReference type="Pfam" id="PF13729">
    <property type="entry name" value="TraF_2"/>
    <property type="match status" value="1"/>
</dbReference>
<accession>A0A7C9TN14</accession>
<comment type="caution">
    <text evidence="2">The sequence shown here is derived from an EMBL/GenBank/DDBJ whole genome shotgun (WGS) entry which is preliminary data.</text>
</comment>
<feature type="signal peptide" evidence="1">
    <location>
        <begin position="1"/>
        <end position="19"/>
    </location>
</feature>
<sequence length="523" mass="55514">MLNAAALVAGALAALPAQANQSLSITGYGLTVGPVFNRSNLGSVAFNPANAVRLVGDDEKWRFGVGQVGGRYEIGDASDVAGMVDQVTADIELAQTSDSASVAKTLATNINSVYVPALERGAVLSAQAQLSAGAPILFKSTETLPGVWSFNLNAQLQMRGTFRGADVGVLTRFSAPGASFDGQAMQVSLVSLADQLVTLQQAISNANTLEAAAAQASALQSLLDAQFASLPQADKDLLGAVVDYTKAGNKVGASFALRTSSAFDFKLAEVNQISAGYATDVSGWLSPTLREWAPSAKLDAGLRVNVYQANLYRQVVAFVDESGNANEVEINRNDAYLKQATALGLDLGLMWGDDHYQLGASLYNLNRPKFHYPNPAEDPNVANRAAAMALSGQGKLNLRDTVELKPHVVLEGSVFSQNKRWLLQGSVALSETNDFVGDPQKVYSVSASYNAERFETAWQEWLVPSVRLGLRQNMVGSKLSTIGLGFTWGVFSLDLNASTQRVKADGNQIPRSAGLSLAIAERF</sequence>
<feature type="chain" id="PRO_5028819046" evidence="1">
    <location>
        <begin position="20"/>
        <end position="523"/>
    </location>
</feature>